<dbReference type="Proteomes" id="UP000276133">
    <property type="component" value="Unassembled WGS sequence"/>
</dbReference>
<keyword evidence="2" id="KW-0640">Prion</keyword>
<feature type="domain" description="EGF-like" evidence="1">
    <location>
        <begin position="875"/>
        <end position="886"/>
    </location>
</feature>
<dbReference type="InterPro" id="IPR016187">
    <property type="entry name" value="CTDL_fold"/>
</dbReference>
<gene>
    <name evidence="2" type="ORF">BpHYR1_010101</name>
</gene>
<evidence type="ECO:0000259" key="1">
    <source>
        <dbReference type="PROSITE" id="PS00022"/>
    </source>
</evidence>
<evidence type="ECO:0000313" key="3">
    <source>
        <dbReference type="Proteomes" id="UP000276133"/>
    </source>
</evidence>
<protein>
    <submittedName>
        <fullName evidence="2">Prion-like-(Q N-rich) domain-bearing 25</fullName>
    </submittedName>
</protein>
<sequence length="1093" mass="123814">MIYLTRNFYMVSYEYNLGRSQYWDGSLCLSKKNHNQSCGISNECLDSEKTLCISTKCLCKNGEYFRQSEAKCVPRLNEFETCSFDAMCLRPMFCSIRFGCRCPKYYFYENVTSTCTHQYTLNERCDKDHQCRDDLGLTCQNNKCSCSTSDYTWSPDSTKCKLTYAKKTCSSDLECNDSEKLVCRSTGLCNCPTTSVNGMCDCARINNNENYWNGTMCLLAKNHGSSCSHTYECKYIGQNTICNASNLCACTDYKLFFWQNWRCRPKRSFGNGCSNSIQCLDSQLTTCNGSHCVCATHQYFNGSQCTERHYEFESCSSDNMCYPPLTCAANNCSCASNQFFENSTLSCVPKLKNGSYCDKDWQCRSDLGLTCRNNECICSEAGKEWSSVSDKCYLTYGYQTCNIDSECHDDHDLICSVHNCSCPKISLQGMCDCVRTIGDEKYWNGKKCTLASSYGHNCSQDFHCQTLTQKTICVQDLGICDCAELSIQFFDGSECISKKKFMESCDSNSQCLDSELTFCNTTHCVCNQTQYFDLVELRCLMRLSELEVCSFKEMCLEDMDCNGTHCKCPGNKFYDSQSLLCTEQREFNEPCDYNLQCRQDLDLVCSGNKCVCASLDKVWSNSETKCLLTYGKMSCSANNHCNSDQNLKCIMESCNCSRIQGNEEYWNGSYCVAAVTYDQPCSHDYQCQIITENTKCDGGKCLCSNNTMQFWDGFECISKKRHLQSCNENSNCLDSDLTECLSSICSCPTGKYYNETNQRCQPRLGQSESCFNTTMCLEGLTCDLSHVCSCPIDQFYINSSVGCSQKKLVNSSCNSDYECSVSKGLTCQNNLCQCSPTTHTWNSNECKKTYDQSCNSDDECNSLEHLFCIDQTNRCNCPSTQTGKICDCKKSEDKYWDGLSCKNTKSFGAACSDPYECSSSKELTCLNEVCRCDLDKTYKTSSQKCEPSPTCSFNAIYYDGVCYHFSIENQLADDVQSKGCNQLKNNNGQGTNSGWTQAVVHNSGVRDFFKNHLASISSKHVYWLDKRDKMDDNNDNDDIWKSTNGIIDYSLCAGSPTNILDYMYFQEDCFYDNISKETQHRYICEKMCNNNNC</sequence>
<accession>A0A3M7S7H4</accession>
<organism evidence="2 3">
    <name type="scientific">Brachionus plicatilis</name>
    <name type="common">Marine rotifer</name>
    <name type="synonym">Brachionus muelleri</name>
    <dbReference type="NCBI Taxonomy" id="10195"/>
    <lineage>
        <taxon>Eukaryota</taxon>
        <taxon>Metazoa</taxon>
        <taxon>Spiralia</taxon>
        <taxon>Gnathifera</taxon>
        <taxon>Rotifera</taxon>
        <taxon>Eurotatoria</taxon>
        <taxon>Monogononta</taxon>
        <taxon>Pseudotrocha</taxon>
        <taxon>Ploima</taxon>
        <taxon>Brachionidae</taxon>
        <taxon>Brachionus</taxon>
    </lineage>
</organism>
<dbReference type="STRING" id="10195.A0A3M7S7H4"/>
<name>A0A3M7S7H4_BRAPC</name>
<reference evidence="2 3" key="1">
    <citation type="journal article" date="2018" name="Sci. Rep.">
        <title>Genomic signatures of local adaptation to the degree of environmental predictability in rotifers.</title>
        <authorList>
            <person name="Franch-Gras L."/>
            <person name="Hahn C."/>
            <person name="Garcia-Roger E.M."/>
            <person name="Carmona M.J."/>
            <person name="Serra M."/>
            <person name="Gomez A."/>
        </authorList>
    </citation>
    <scope>NUCLEOTIDE SEQUENCE [LARGE SCALE GENOMIC DNA]</scope>
    <source>
        <strain evidence="2">HYR1</strain>
    </source>
</reference>
<dbReference type="InterPro" id="IPR000742">
    <property type="entry name" value="EGF"/>
</dbReference>
<keyword evidence="2" id="KW-0034">Amyloid</keyword>
<keyword evidence="3" id="KW-1185">Reference proteome</keyword>
<dbReference type="SUPFAM" id="SSF56436">
    <property type="entry name" value="C-type lectin-like"/>
    <property type="match status" value="1"/>
</dbReference>
<dbReference type="OrthoDB" id="9977844at2759"/>
<proteinExistence type="predicted"/>
<dbReference type="PANTHER" id="PTHR39069">
    <property type="entry name" value="ECDYSONE-INDUCIBLE GENE E1, ISOFORM A"/>
    <property type="match status" value="1"/>
</dbReference>
<dbReference type="EMBL" id="REGN01001921">
    <property type="protein sequence ID" value="RNA31585.1"/>
    <property type="molecule type" value="Genomic_DNA"/>
</dbReference>
<dbReference type="PROSITE" id="PS00022">
    <property type="entry name" value="EGF_1"/>
    <property type="match status" value="1"/>
</dbReference>
<comment type="caution">
    <text evidence="2">The sequence shown here is derived from an EMBL/GenBank/DDBJ whole genome shotgun (WGS) entry which is preliminary data.</text>
</comment>
<dbReference type="PANTHER" id="PTHR39069:SF8">
    <property type="entry name" value="FI17111P1"/>
    <property type="match status" value="1"/>
</dbReference>
<evidence type="ECO:0000313" key="2">
    <source>
        <dbReference type="EMBL" id="RNA31585.1"/>
    </source>
</evidence>
<dbReference type="AlphaFoldDB" id="A0A3M7S7H4"/>